<dbReference type="InterPro" id="IPR050646">
    <property type="entry name" value="Cas1"/>
</dbReference>
<keyword evidence="3 10" id="KW-0255">Endonuclease</keyword>
<accession>A0A2X0WTD4</accession>
<evidence type="ECO:0000256" key="6">
    <source>
        <dbReference type="ARBA" id="ARBA00023118"/>
    </source>
</evidence>
<dbReference type="GO" id="GO:0003677">
    <property type="term" value="F:DNA binding"/>
    <property type="evidence" value="ECO:0007669"/>
    <property type="project" value="UniProtKB-KW"/>
</dbReference>
<name>A0A2X0WTD4_9GAMM</name>
<dbReference type="Gene3D" id="1.20.120.920">
    <property type="entry name" value="CRISPR-associated endonuclease Cas1, C-terminal domain"/>
    <property type="match status" value="1"/>
</dbReference>
<evidence type="ECO:0000256" key="2">
    <source>
        <dbReference type="ARBA" id="ARBA00022723"/>
    </source>
</evidence>
<dbReference type="Pfam" id="PF01867">
    <property type="entry name" value="Cas_Cas1"/>
    <property type="match status" value="1"/>
</dbReference>
<dbReference type="PANTHER" id="PTHR34353:SF2">
    <property type="entry name" value="CRISPR-ASSOCIATED ENDONUCLEASE CAS1 1"/>
    <property type="match status" value="1"/>
</dbReference>
<keyword evidence="2" id="KW-0479">Metal-binding</keyword>
<keyword evidence="11" id="KW-1185">Reference proteome</keyword>
<evidence type="ECO:0000256" key="3">
    <source>
        <dbReference type="ARBA" id="ARBA00022759"/>
    </source>
</evidence>
<dbReference type="InterPro" id="IPR042206">
    <property type="entry name" value="CRISPR-assoc_Cas1_C"/>
</dbReference>
<dbReference type="GO" id="GO:0004519">
    <property type="term" value="F:endonuclease activity"/>
    <property type="evidence" value="ECO:0007669"/>
    <property type="project" value="UniProtKB-KW"/>
</dbReference>
<keyword evidence="7" id="KW-0238">DNA-binding</keyword>
<keyword evidence="8" id="KW-0464">Manganese</keyword>
<dbReference type="AlphaFoldDB" id="A0A2X0WTD4"/>
<evidence type="ECO:0000256" key="1">
    <source>
        <dbReference type="ARBA" id="ARBA00022722"/>
    </source>
</evidence>
<dbReference type="GO" id="GO:0016787">
    <property type="term" value="F:hydrolase activity"/>
    <property type="evidence" value="ECO:0007669"/>
    <property type="project" value="UniProtKB-KW"/>
</dbReference>
<evidence type="ECO:0000256" key="5">
    <source>
        <dbReference type="ARBA" id="ARBA00022842"/>
    </source>
</evidence>
<dbReference type="RefSeq" id="WP_181463171.1">
    <property type="nucleotide sequence ID" value="NZ_UAPV01000001.1"/>
</dbReference>
<evidence type="ECO:0000256" key="8">
    <source>
        <dbReference type="ARBA" id="ARBA00023211"/>
    </source>
</evidence>
<evidence type="ECO:0000313" key="10">
    <source>
        <dbReference type="EMBL" id="SPT69792.1"/>
    </source>
</evidence>
<gene>
    <name evidence="10" type="ORF">NCTC13093_01178</name>
</gene>
<keyword evidence="5" id="KW-0460">Magnesium</keyword>
<reference evidence="10 11" key="1">
    <citation type="submission" date="2018-06" db="EMBL/GenBank/DDBJ databases">
        <authorList>
            <consortium name="Pathogen Informatics"/>
            <person name="Doyle S."/>
        </authorList>
    </citation>
    <scope>NUCLEOTIDE SEQUENCE [LARGE SCALE GENOMIC DNA]</scope>
    <source>
        <strain evidence="10 11">NCTC13093</strain>
    </source>
</reference>
<organism evidence="10 11">
    <name type="scientific">Anaerobiospirillum thomasii</name>
    <dbReference type="NCBI Taxonomy" id="179995"/>
    <lineage>
        <taxon>Bacteria</taxon>
        <taxon>Pseudomonadati</taxon>
        <taxon>Pseudomonadota</taxon>
        <taxon>Gammaproteobacteria</taxon>
        <taxon>Aeromonadales</taxon>
        <taxon>Succinivibrionaceae</taxon>
        <taxon>Anaerobiospirillum</taxon>
    </lineage>
</organism>
<sequence length="348" mass="40486">MDIKPLKINGQQHDDFIWTWKNNSKSSKVSLWLPYFSEVSRVKKTSRWIIKYNGGEIEADLAKVDFLLFYGATGSLPLEFLDELSKYSIIFIIHRRNIIKPYIFIPSNLSDTNDILSNQILYRSNEIKRCYIARTIIHQKLNSMNRCCTMYVTYYDELGKTRNIDAIRSVEAKATARFWKYWYKGLQLETSRRSESPINIALDAGSKFIYGILLRWILFHKLSPCHGYLHVTTDYPSLVYDLIEPYRYIIEESAVKAYNELDGSLDTKDLTSYTLNNIKDYLEEIIYVPVTRQYTRRKNLLHGVVLALRAYLSGESLRFIIPTEGVKKGGRPVNIGFKLPGEVKKQAL</sequence>
<dbReference type="InterPro" id="IPR002729">
    <property type="entry name" value="CRISPR-assoc_Cas1"/>
</dbReference>
<evidence type="ECO:0000256" key="4">
    <source>
        <dbReference type="ARBA" id="ARBA00022801"/>
    </source>
</evidence>
<evidence type="ECO:0000256" key="9">
    <source>
        <dbReference type="ARBA" id="ARBA00038592"/>
    </source>
</evidence>
<dbReference type="GO" id="GO:0051607">
    <property type="term" value="P:defense response to virus"/>
    <property type="evidence" value="ECO:0007669"/>
    <property type="project" value="UniProtKB-KW"/>
</dbReference>
<keyword evidence="4" id="KW-0378">Hydrolase</keyword>
<dbReference type="EMBL" id="UAPV01000001">
    <property type="protein sequence ID" value="SPT69792.1"/>
    <property type="molecule type" value="Genomic_DNA"/>
</dbReference>
<keyword evidence="6" id="KW-0051">Antiviral defense</keyword>
<dbReference type="PANTHER" id="PTHR34353">
    <property type="entry name" value="CRISPR-ASSOCIATED ENDONUCLEASE CAS1 1"/>
    <property type="match status" value="1"/>
</dbReference>
<protein>
    <submittedName>
        <fullName evidence="10">CRISPR-associated endonuclease Cas1</fullName>
    </submittedName>
</protein>
<dbReference type="GO" id="GO:0046872">
    <property type="term" value="F:metal ion binding"/>
    <property type="evidence" value="ECO:0007669"/>
    <property type="project" value="UniProtKB-KW"/>
</dbReference>
<comment type="subunit">
    <text evidence="9">Homodimer, forms a heterotetramer with a Cas2 homodimer.</text>
</comment>
<keyword evidence="1" id="KW-0540">Nuclease</keyword>
<proteinExistence type="predicted"/>
<evidence type="ECO:0000313" key="11">
    <source>
        <dbReference type="Proteomes" id="UP000250086"/>
    </source>
</evidence>
<dbReference type="Proteomes" id="UP000250086">
    <property type="component" value="Unassembled WGS sequence"/>
</dbReference>
<evidence type="ECO:0000256" key="7">
    <source>
        <dbReference type="ARBA" id="ARBA00023125"/>
    </source>
</evidence>
<dbReference type="GO" id="GO:0043571">
    <property type="term" value="P:maintenance of CRISPR repeat elements"/>
    <property type="evidence" value="ECO:0007669"/>
    <property type="project" value="InterPro"/>
</dbReference>